<dbReference type="GO" id="GO:0017101">
    <property type="term" value="C:aminoacyl-tRNA synthetase multienzyme complex"/>
    <property type="evidence" value="ECO:0007669"/>
    <property type="project" value="UniProtKB-ARBA"/>
</dbReference>
<evidence type="ECO:0000256" key="6">
    <source>
        <dbReference type="ARBA" id="ARBA00022598"/>
    </source>
</evidence>
<dbReference type="InterPro" id="IPR001412">
    <property type="entry name" value="aa-tRNA-synth_I_CS"/>
</dbReference>
<evidence type="ECO:0000256" key="1">
    <source>
        <dbReference type="ARBA" id="ARBA00004496"/>
    </source>
</evidence>
<evidence type="ECO:0000256" key="14">
    <source>
        <dbReference type="SAM" id="MobiDB-lite"/>
    </source>
</evidence>
<keyword evidence="5" id="KW-0597">Phosphoprotein</keyword>
<comment type="subcellular location">
    <subcellularLocation>
        <location evidence="1">Cytoplasm</location>
    </subcellularLocation>
</comment>
<dbReference type="CDD" id="cd00807">
    <property type="entry name" value="GlnRS_core"/>
    <property type="match status" value="1"/>
</dbReference>
<dbReference type="PANTHER" id="PTHR43097">
    <property type="entry name" value="GLUTAMINE-TRNA LIGASE"/>
    <property type="match status" value="1"/>
</dbReference>
<dbReference type="FunFam" id="1.10.287.10:FF:000006">
    <property type="entry name" value="Bifunctional glutamate/proline--tRNA ligase"/>
    <property type="match status" value="1"/>
</dbReference>
<feature type="region of interest" description="Disordered" evidence="14">
    <location>
        <begin position="129"/>
        <end position="150"/>
    </location>
</feature>
<dbReference type="Gene3D" id="3.90.800.10">
    <property type="entry name" value="Glutamyl-tRNA Synthetase, Domain 3"/>
    <property type="match status" value="1"/>
</dbReference>
<dbReference type="Gene3D" id="3.40.50.620">
    <property type="entry name" value="HUPs"/>
    <property type="match status" value="1"/>
</dbReference>
<comment type="caution">
    <text evidence="16">The sequence shown here is derived from an EMBL/GenBank/DDBJ whole genome shotgun (WGS) entry which is preliminary data.</text>
</comment>
<protein>
    <recommendedName>
        <fullName evidence="3">glutamate--tRNA ligase</fullName>
        <ecNumber evidence="3">6.1.1.17</ecNumber>
    </recommendedName>
    <alternativeName>
        <fullName evidence="11">Glutamyl-tRNA synthetase</fullName>
    </alternativeName>
</protein>
<dbReference type="SMART" id="SM00991">
    <property type="entry name" value="WHEP-TRS"/>
    <property type="match status" value="1"/>
</dbReference>
<dbReference type="InterPro" id="IPR049437">
    <property type="entry name" value="tRNA-synt_1c_C2"/>
</dbReference>
<gene>
    <name evidence="16" type="ORF">JYZ213_LOCUS25823</name>
</gene>
<dbReference type="InterPro" id="IPR009068">
    <property type="entry name" value="uS15_NS1_RNA-bd_sf"/>
</dbReference>
<dbReference type="InterPro" id="IPR000924">
    <property type="entry name" value="Glu/Gln-tRNA-synth"/>
</dbReference>
<dbReference type="GO" id="GO:0005829">
    <property type="term" value="C:cytosol"/>
    <property type="evidence" value="ECO:0007669"/>
    <property type="project" value="TreeGrafter"/>
</dbReference>
<dbReference type="FunFam" id="3.90.800.10:FF:000001">
    <property type="entry name" value="Glutamine--tRNA ligase"/>
    <property type="match status" value="1"/>
</dbReference>
<dbReference type="Pfam" id="PF03950">
    <property type="entry name" value="tRNA-synt_1c_C"/>
    <property type="match status" value="1"/>
</dbReference>
<dbReference type="Pfam" id="PF00749">
    <property type="entry name" value="tRNA-synt_1c"/>
    <property type="match status" value="1"/>
</dbReference>
<evidence type="ECO:0000256" key="8">
    <source>
        <dbReference type="ARBA" id="ARBA00022840"/>
    </source>
</evidence>
<evidence type="ECO:0000256" key="10">
    <source>
        <dbReference type="ARBA" id="ARBA00023146"/>
    </source>
</evidence>
<dbReference type="GO" id="GO:0006424">
    <property type="term" value="P:glutamyl-tRNA aminoacylation"/>
    <property type="evidence" value="ECO:0007669"/>
    <property type="project" value="InterPro"/>
</dbReference>
<feature type="region of interest" description="Disordered" evidence="14">
    <location>
        <begin position="695"/>
        <end position="731"/>
    </location>
</feature>
<name>A0A814V7Q4_9BILA</name>
<feature type="domain" description="WHEP-TRS" evidence="15">
    <location>
        <begin position="647"/>
        <end position="704"/>
    </location>
</feature>
<dbReference type="GO" id="GO:0017102">
    <property type="term" value="C:methionyl glutamyl tRNA synthetase complex"/>
    <property type="evidence" value="ECO:0007669"/>
    <property type="project" value="TreeGrafter"/>
</dbReference>
<proteinExistence type="inferred from homology"/>
<feature type="compositionally biased region" description="Basic and acidic residues" evidence="14">
    <location>
        <begin position="132"/>
        <end position="144"/>
    </location>
</feature>
<dbReference type="Pfam" id="PF20974">
    <property type="entry name" value="tRNA-synt_1c_C2"/>
    <property type="match status" value="1"/>
</dbReference>
<dbReference type="FunFam" id="1.10.1160.10:FF:000001">
    <property type="entry name" value="Glutamine--tRNA ligase"/>
    <property type="match status" value="1"/>
</dbReference>
<dbReference type="PROSITE" id="PS00178">
    <property type="entry name" value="AA_TRNA_LIGASE_I"/>
    <property type="match status" value="1"/>
</dbReference>
<dbReference type="InterPro" id="IPR020058">
    <property type="entry name" value="Glu/Gln-tRNA-synth_Ib_cat-dom"/>
</dbReference>
<evidence type="ECO:0000256" key="3">
    <source>
        <dbReference type="ARBA" id="ARBA00012835"/>
    </source>
</evidence>
<dbReference type="EC" id="6.1.1.17" evidence="3"/>
<dbReference type="InterPro" id="IPR011035">
    <property type="entry name" value="Ribosomal_bL25/Gln-tRNA_synth"/>
</dbReference>
<sequence>MTDGASTSNVSQKSAMKDEGKFVDLPNAKEGEVVVRFPPEASGYLHIGHAKAALLNQYYQKNFKGTLIMRFDDTNPAKENAEFEKVILEDLKMLGVTYDRFSHSSDHFDILMDYCKKLIEKGTAYCDDTEPEEMKNQREHRQESSNRNNSVEKNLQMWSDMIAGNEHGKKCCVRLKINMNANNGCMRDPTIYRCKPEEHVRTGNKYKVYPTYDFACPIVDCIEGVTHALRTTEYHDRDEQYYWILDALGLRKPFIYEYARLNMQYTVLSKRKLTWFVNEKIVDGWNDPRLPTVRGILRRGMTVDGLRQFIIAQGSSRSVVLMDWDKIWAFNKKYIDPVAPRFSALLKNQLVKLHLKNVTKEECQQHQKHPKDASIGMKNVYYGSTVFIEKDDAVLINDGQIITLMNWGNVKINRVQKKDSGEIELIEGETQLDNKDFKNTLKITWLAETSQAPLTPVNCIHFDNIMTKAKLDEGDTFENFVNYASKTQYDIVDSGEIELIEGETQLDNKDFKNTLKITWLAETSQAPLTPVNCIHFDNIMTKAKLDEGDTFENFVNYASKTQYDIVGEPDMAHLKKGDIIQILRKGYYICDSPYDAATKQPCCLFNIPDGGTKEKPTSLKSTDTAATAAAANASNDKSKSAVVSSPEADKLIEQITLQGDKVRDLKANKSTPKDDVTAAVQELLSLKNQYKTLTGSEYKPSNASAQKENKKPADAAAAANTTSSTTVTSAEADKLLEKITQQGDKVRELKTNKSAPKVSSKLIRIISEK</sequence>
<comment type="catalytic activity">
    <reaction evidence="12">
        <text>tRNA(Glu) + L-glutamate + ATP = L-glutamyl-tRNA(Glu) + AMP + diphosphate</text>
        <dbReference type="Rhea" id="RHEA:23540"/>
        <dbReference type="Rhea" id="RHEA-COMP:9663"/>
        <dbReference type="Rhea" id="RHEA-COMP:9680"/>
        <dbReference type="ChEBI" id="CHEBI:29985"/>
        <dbReference type="ChEBI" id="CHEBI:30616"/>
        <dbReference type="ChEBI" id="CHEBI:33019"/>
        <dbReference type="ChEBI" id="CHEBI:78442"/>
        <dbReference type="ChEBI" id="CHEBI:78520"/>
        <dbReference type="ChEBI" id="CHEBI:456215"/>
        <dbReference type="EC" id="6.1.1.17"/>
    </reaction>
</comment>
<dbReference type="SUPFAM" id="SSF52374">
    <property type="entry name" value="Nucleotidylyl transferase"/>
    <property type="match status" value="1"/>
</dbReference>
<dbReference type="InterPro" id="IPR020059">
    <property type="entry name" value="Glu/Gln-tRNA-synth_Ib_codon-bd"/>
</dbReference>
<dbReference type="FunFam" id="3.40.50.620:FF:000070">
    <property type="entry name" value="Bifunctional glutamate/proline--tRNA ligase"/>
    <property type="match status" value="1"/>
</dbReference>
<evidence type="ECO:0000256" key="13">
    <source>
        <dbReference type="RuleBase" id="RU363037"/>
    </source>
</evidence>
<evidence type="ECO:0000313" key="16">
    <source>
        <dbReference type="EMBL" id="CAF1181743.1"/>
    </source>
</evidence>
<dbReference type="InterPro" id="IPR004526">
    <property type="entry name" value="Glu-tRNA-synth_arc/euk"/>
</dbReference>
<dbReference type="SUPFAM" id="SSF47060">
    <property type="entry name" value="S15/NS1 RNA-binding domain"/>
    <property type="match status" value="1"/>
</dbReference>
<evidence type="ECO:0000256" key="12">
    <source>
        <dbReference type="ARBA" id="ARBA00048351"/>
    </source>
</evidence>
<dbReference type="InterPro" id="IPR020061">
    <property type="entry name" value="Glu_tRNA_lig_a-bdl"/>
</dbReference>
<keyword evidence="6 13" id="KW-0436">Ligase</keyword>
<dbReference type="GO" id="GO:0004818">
    <property type="term" value="F:glutamate-tRNA ligase activity"/>
    <property type="evidence" value="ECO:0007669"/>
    <property type="project" value="UniProtKB-EC"/>
</dbReference>
<dbReference type="AlphaFoldDB" id="A0A814V7Q4"/>
<dbReference type="Pfam" id="PF00458">
    <property type="entry name" value="WHEP-TRS"/>
    <property type="match status" value="1"/>
</dbReference>
<dbReference type="PANTHER" id="PTHR43097:SF5">
    <property type="entry name" value="GLUTAMATE--TRNA LIGASE"/>
    <property type="match status" value="1"/>
</dbReference>
<dbReference type="InterPro" id="IPR014729">
    <property type="entry name" value="Rossmann-like_a/b/a_fold"/>
</dbReference>
<dbReference type="InterPro" id="IPR000738">
    <property type="entry name" value="WHEP-TRS_dom"/>
</dbReference>
<keyword evidence="10 13" id="KW-0030">Aminoacyl-tRNA synthetase</keyword>
<dbReference type="PRINTS" id="PR00987">
    <property type="entry name" value="TRNASYNTHGLU"/>
</dbReference>
<dbReference type="Proteomes" id="UP000663845">
    <property type="component" value="Unassembled WGS sequence"/>
</dbReference>
<dbReference type="EMBL" id="CAJNOG010000335">
    <property type="protein sequence ID" value="CAF1181743.1"/>
    <property type="molecule type" value="Genomic_DNA"/>
</dbReference>
<dbReference type="SUPFAM" id="SSF50715">
    <property type="entry name" value="Ribosomal protein L25-like"/>
    <property type="match status" value="2"/>
</dbReference>
<keyword evidence="8 13" id="KW-0067">ATP-binding</keyword>
<accession>A0A814V7Q4</accession>
<dbReference type="GO" id="GO:0005524">
    <property type="term" value="F:ATP binding"/>
    <property type="evidence" value="ECO:0007669"/>
    <property type="project" value="UniProtKB-KW"/>
</dbReference>
<comment type="similarity">
    <text evidence="2">Belongs to the class-I aminoacyl-tRNA synthetase family. Glutamate--tRNA ligase type 2 subfamily.</text>
</comment>
<keyword evidence="9 13" id="KW-0648">Protein biosynthesis</keyword>
<dbReference type="Gene3D" id="2.40.240.10">
    <property type="entry name" value="Ribosomal Protein L25, Chain P"/>
    <property type="match status" value="2"/>
</dbReference>
<keyword evidence="4" id="KW-0963">Cytoplasm</keyword>
<evidence type="ECO:0000256" key="7">
    <source>
        <dbReference type="ARBA" id="ARBA00022741"/>
    </source>
</evidence>
<feature type="compositionally biased region" description="Low complexity" evidence="14">
    <location>
        <begin position="714"/>
        <end position="730"/>
    </location>
</feature>
<reference evidence="16" key="1">
    <citation type="submission" date="2021-02" db="EMBL/GenBank/DDBJ databases">
        <authorList>
            <person name="Nowell W R."/>
        </authorList>
    </citation>
    <scope>NUCLEOTIDE SEQUENCE</scope>
</reference>
<dbReference type="NCBIfam" id="TIGR00463">
    <property type="entry name" value="gltX_arch"/>
    <property type="match status" value="1"/>
</dbReference>
<evidence type="ECO:0000259" key="15">
    <source>
        <dbReference type="PROSITE" id="PS51185"/>
    </source>
</evidence>
<dbReference type="InterPro" id="IPR050132">
    <property type="entry name" value="Gln/Glu-tRNA_Ligase"/>
</dbReference>
<evidence type="ECO:0000256" key="4">
    <source>
        <dbReference type="ARBA" id="ARBA00022490"/>
    </source>
</evidence>
<evidence type="ECO:0000256" key="9">
    <source>
        <dbReference type="ARBA" id="ARBA00022917"/>
    </source>
</evidence>
<dbReference type="Gene3D" id="1.10.287.10">
    <property type="entry name" value="S15/NS1, RNA-binding"/>
    <property type="match status" value="2"/>
</dbReference>
<organism evidence="16 17">
    <name type="scientific">Adineta steineri</name>
    <dbReference type="NCBI Taxonomy" id="433720"/>
    <lineage>
        <taxon>Eukaryota</taxon>
        <taxon>Metazoa</taxon>
        <taxon>Spiralia</taxon>
        <taxon>Gnathifera</taxon>
        <taxon>Rotifera</taxon>
        <taxon>Eurotatoria</taxon>
        <taxon>Bdelloidea</taxon>
        <taxon>Adinetida</taxon>
        <taxon>Adinetidae</taxon>
        <taxon>Adineta</taxon>
    </lineage>
</organism>
<evidence type="ECO:0000256" key="11">
    <source>
        <dbReference type="ARBA" id="ARBA00030865"/>
    </source>
</evidence>
<dbReference type="Gene3D" id="1.10.1160.10">
    <property type="entry name" value="Glutamyl-trna Synthetase, Domain 2"/>
    <property type="match status" value="1"/>
</dbReference>
<evidence type="ECO:0000256" key="2">
    <source>
        <dbReference type="ARBA" id="ARBA00008927"/>
    </source>
</evidence>
<dbReference type="PROSITE" id="PS51185">
    <property type="entry name" value="WHEP_TRS_2"/>
    <property type="match status" value="1"/>
</dbReference>
<keyword evidence="7 13" id="KW-0547">Nucleotide-binding</keyword>
<dbReference type="InterPro" id="IPR020056">
    <property type="entry name" value="Rbsml_bL25/Gln-tRNA_synth_N"/>
</dbReference>
<feature type="compositionally biased region" description="Polar residues" evidence="14">
    <location>
        <begin position="695"/>
        <end position="706"/>
    </location>
</feature>
<evidence type="ECO:0000256" key="5">
    <source>
        <dbReference type="ARBA" id="ARBA00022553"/>
    </source>
</evidence>
<evidence type="ECO:0000313" key="17">
    <source>
        <dbReference type="Proteomes" id="UP000663845"/>
    </source>
</evidence>
<dbReference type="CDD" id="cd00936">
    <property type="entry name" value="WEPRS_RNA"/>
    <property type="match status" value="1"/>
</dbReference>